<dbReference type="Proteomes" id="UP000533017">
    <property type="component" value="Unassembled WGS sequence"/>
</dbReference>
<dbReference type="RefSeq" id="WP_092890155.1">
    <property type="nucleotide sequence ID" value="NZ_FOOI01000026.1"/>
</dbReference>
<reference evidence="2 3" key="1">
    <citation type="submission" date="2016-10" db="EMBL/GenBank/DDBJ databases">
        <authorList>
            <person name="de Groot N.N."/>
        </authorList>
    </citation>
    <scope>NUCLEOTIDE SEQUENCE [LARGE SCALE GENOMIC DNA]</scope>
    <source>
        <strain evidence="2 3">CPCC 202808</strain>
    </source>
</reference>
<dbReference type="Proteomes" id="UP000199052">
    <property type="component" value="Unassembled WGS sequence"/>
</dbReference>
<dbReference type="GO" id="GO:0005198">
    <property type="term" value="F:structural molecule activity"/>
    <property type="evidence" value="ECO:0007669"/>
    <property type="project" value="InterPro"/>
</dbReference>
<dbReference type="OrthoDB" id="9799891at2"/>
<dbReference type="EMBL" id="FOOI01000026">
    <property type="protein sequence ID" value="SFH64912.1"/>
    <property type="molecule type" value="Genomic_DNA"/>
</dbReference>
<dbReference type="PANTHER" id="PTHR38009">
    <property type="entry name" value="CONSERVED HYPOTHETICAL PHAGE TAIL PROTEIN"/>
    <property type="match status" value="1"/>
</dbReference>
<evidence type="ECO:0000313" key="2">
    <source>
        <dbReference type="EMBL" id="SFH64912.1"/>
    </source>
</evidence>
<accession>A0A1I3BRL0</accession>
<protein>
    <submittedName>
        <fullName evidence="2">Conserved hypothetical phage tail region protein</fullName>
    </submittedName>
    <submittedName>
        <fullName evidence="1">Phage tail-like protein</fullName>
    </submittedName>
</protein>
<sequence length="149" mass="16858">MAVGDRVDPYRGFNFRVEIGNGGEEVAAFREASGMNFTIDPVEYRAGNSPDLHPIKEFGMRKFQNLSLRRGITTEPTLWQWFANVSSGVADRRDGAVVLLDELHNDVLRWKFTSGWICKWEGPAFNAMQSEIAIEAIEICLEKFEMVAV</sequence>
<proteinExistence type="predicted"/>
<name>A0A1I3BRL0_9ACTN</name>
<gene>
    <name evidence="1" type="ORF">FHR37_002613</name>
    <name evidence="2" type="ORF">SAMN05421678_12627</name>
</gene>
<dbReference type="STRING" id="504797.SAMN05421678_12627"/>
<dbReference type="AlphaFoldDB" id="A0A1I3BRL0"/>
<evidence type="ECO:0000313" key="1">
    <source>
        <dbReference type="EMBL" id="NYH83762.1"/>
    </source>
</evidence>
<dbReference type="InterPro" id="IPR010667">
    <property type="entry name" value="Phage_T4_Gp19"/>
</dbReference>
<organism evidence="2 3">
    <name type="scientific">Actinopolymorpha cephalotaxi</name>
    <dbReference type="NCBI Taxonomy" id="504797"/>
    <lineage>
        <taxon>Bacteria</taxon>
        <taxon>Bacillati</taxon>
        <taxon>Actinomycetota</taxon>
        <taxon>Actinomycetes</taxon>
        <taxon>Propionibacteriales</taxon>
        <taxon>Actinopolymorphaceae</taxon>
        <taxon>Actinopolymorpha</taxon>
    </lineage>
</organism>
<dbReference type="PANTHER" id="PTHR38009:SF1">
    <property type="entry name" value="CONSERVED HYPOTHETICAL PHAGE TAIL PROTEIN"/>
    <property type="match status" value="1"/>
</dbReference>
<dbReference type="NCBIfam" id="TIGR02241">
    <property type="entry name" value="conserved hypothetical phage tail region protein"/>
    <property type="match status" value="1"/>
</dbReference>
<evidence type="ECO:0000313" key="3">
    <source>
        <dbReference type="Proteomes" id="UP000199052"/>
    </source>
</evidence>
<evidence type="ECO:0000313" key="4">
    <source>
        <dbReference type="Proteomes" id="UP000533017"/>
    </source>
</evidence>
<dbReference type="EMBL" id="JACBZA010000001">
    <property type="protein sequence ID" value="NYH83762.1"/>
    <property type="molecule type" value="Genomic_DNA"/>
</dbReference>
<dbReference type="InterPro" id="IPR011747">
    <property type="entry name" value="CHP02241"/>
</dbReference>
<dbReference type="Pfam" id="PF06841">
    <property type="entry name" value="Phage_T4_gp19"/>
    <property type="match status" value="1"/>
</dbReference>
<keyword evidence="4" id="KW-1185">Reference proteome</keyword>
<reference evidence="1 4" key="2">
    <citation type="submission" date="2020-07" db="EMBL/GenBank/DDBJ databases">
        <title>Sequencing the genomes of 1000 actinobacteria strains.</title>
        <authorList>
            <person name="Klenk H.-P."/>
        </authorList>
    </citation>
    <scope>NUCLEOTIDE SEQUENCE [LARGE SCALE GENOMIC DNA]</scope>
    <source>
        <strain evidence="1 4">DSM 45117</strain>
    </source>
</reference>